<dbReference type="GO" id="GO:0000166">
    <property type="term" value="F:nucleotide binding"/>
    <property type="evidence" value="ECO:0007669"/>
    <property type="project" value="UniProtKB-KW"/>
</dbReference>
<evidence type="ECO:0000313" key="6">
    <source>
        <dbReference type="EMBL" id="MBB5204071.1"/>
    </source>
</evidence>
<feature type="signal peptide" evidence="3">
    <location>
        <begin position="1"/>
        <end position="20"/>
    </location>
</feature>
<name>A0A840S632_9BURK</name>
<evidence type="ECO:0000259" key="4">
    <source>
        <dbReference type="Pfam" id="PF00149"/>
    </source>
</evidence>
<feature type="domain" description="Calcineurin-like phosphoesterase" evidence="4">
    <location>
        <begin position="34"/>
        <end position="282"/>
    </location>
</feature>
<keyword evidence="7" id="KW-1185">Reference proteome</keyword>
<comment type="caution">
    <text evidence="6">The sequence shown here is derived from an EMBL/GenBank/DDBJ whole genome shotgun (WGS) entry which is preliminary data.</text>
</comment>
<dbReference type="RefSeq" id="WP_138856934.1">
    <property type="nucleotide sequence ID" value="NZ_CP040709.1"/>
</dbReference>
<accession>A0A840S632</accession>
<dbReference type="AlphaFoldDB" id="A0A840S632"/>
<keyword evidence="2 3" id="KW-0732">Signal</keyword>
<dbReference type="PROSITE" id="PS00785">
    <property type="entry name" value="5_NUCLEOTIDASE_1"/>
    <property type="match status" value="1"/>
</dbReference>
<dbReference type="Gene3D" id="3.90.780.10">
    <property type="entry name" value="5'-Nucleotidase, C-terminal domain"/>
    <property type="match status" value="1"/>
</dbReference>
<dbReference type="OrthoDB" id="9803927at2"/>
<dbReference type="EC" id="3.1.3.5" evidence="6"/>
<dbReference type="PANTHER" id="PTHR11575">
    <property type="entry name" value="5'-NUCLEOTIDASE-RELATED"/>
    <property type="match status" value="1"/>
</dbReference>
<dbReference type="SUPFAM" id="SSF56300">
    <property type="entry name" value="Metallo-dependent phosphatases"/>
    <property type="match status" value="1"/>
</dbReference>
<dbReference type="GO" id="GO:0030288">
    <property type="term" value="C:outer membrane-bounded periplasmic space"/>
    <property type="evidence" value="ECO:0007669"/>
    <property type="project" value="TreeGrafter"/>
</dbReference>
<dbReference type="Pfam" id="PF00149">
    <property type="entry name" value="Metallophos"/>
    <property type="match status" value="1"/>
</dbReference>
<dbReference type="PROSITE" id="PS51257">
    <property type="entry name" value="PROKAR_LIPOPROTEIN"/>
    <property type="match status" value="1"/>
</dbReference>
<dbReference type="EMBL" id="JACHHO010000001">
    <property type="protein sequence ID" value="MBB5204071.1"/>
    <property type="molecule type" value="Genomic_DNA"/>
</dbReference>
<dbReference type="InterPro" id="IPR036907">
    <property type="entry name" value="5'-Nucleotdase_C_sf"/>
</dbReference>
<dbReference type="PANTHER" id="PTHR11575:SF24">
    <property type="entry name" value="5'-NUCLEOTIDASE"/>
    <property type="match status" value="1"/>
</dbReference>
<dbReference type="GO" id="GO:0008768">
    <property type="term" value="F:UDP-sugar diphosphatase activity"/>
    <property type="evidence" value="ECO:0007669"/>
    <property type="project" value="TreeGrafter"/>
</dbReference>
<organism evidence="6 7">
    <name type="scientific">Inhella inkyongensis</name>
    <dbReference type="NCBI Taxonomy" id="392593"/>
    <lineage>
        <taxon>Bacteria</taxon>
        <taxon>Pseudomonadati</taxon>
        <taxon>Pseudomonadota</taxon>
        <taxon>Betaproteobacteria</taxon>
        <taxon>Burkholderiales</taxon>
        <taxon>Sphaerotilaceae</taxon>
        <taxon>Inhella</taxon>
    </lineage>
</organism>
<dbReference type="GO" id="GO:0046872">
    <property type="term" value="F:metal ion binding"/>
    <property type="evidence" value="ECO:0007669"/>
    <property type="project" value="InterPro"/>
</dbReference>
<dbReference type="GO" id="GO:0009166">
    <property type="term" value="P:nucleotide catabolic process"/>
    <property type="evidence" value="ECO:0007669"/>
    <property type="project" value="InterPro"/>
</dbReference>
<protein>
    <submittedName>
        <fullName evidence="6">5'-nucleotidase</fullName>
        <ecNumber evidence="6">3.1.3.5</ecNumber>
    </submittedName>
</protein>
<dbReference type="GO" id="GO:0008253">
    <property type="term" value="F:5'-nucleotidase activity"/>
    <property type="evidence" value="ECO:0007669"/>
    <property type="project" value="UniProtKB-EC"/>
</dbReference>
<keyword evidence="3" id="KW-0547">Nucleotide-binding</keyword>
<dbReference type="Pfam" id="PF02872">
    <property type="entry name" value="5_nucleotid_C"/>
    <property type="match status" value="1"/>
</dbReference>
<feature type="domain" description="5'-Nucleotidase C-terminal" evidence="5">
    <location>
        <begin position="369"/>
        <end position="518"/>
    </location>
</feature>
<evidence type="ECO:0000256" key="3">
    <source>
        <dbReference type="RuleBase" id="RU362119"/>
    </source>
</evidence>
<evidence type="ECO:0000313" key="7">
    <source>
        <dbReference type="Proteomes" id="UP000554837"/>
    </source>
</evidence>
<gene>
    <name evidence="6" type="ORF">HNQ51_001364</name>
</gene>
<dbReference type="InterPro" id="IPR006179">
    <property type="entry name" value="5_nucleotidase/apyrase"/>
</dbReference>
<dbReference type="InterPro" id="IPR004843">
    <property type="entry name" value="Calcineurin-like_PHP"/>
</dbReference>
<dbReference type="InterPro" id="IPR008334">
    <property type="entry name" value="5'-Nucleotdase_C"/>
</dbReference>
<evidence type="ECO:0000256" key="2">
    <source>
        <dbReference type="ARBA" id="ARBA00022729"/>
    </source>
</evidence>
<evidence type="ECO:0000259" key="5">
    <source>
        <dbReference type="Pfam" id="PF02872"/>
    </source>
</evidence>
<evidence type="ECO:0000256" key="1">
    <source>
        <dbReference type="ARBA" id="ARBA00006654"/>
    </source>
</evidence>
<comment type="similarity">
    <text evidence="1 3">Belongs to the 5'-nucleotidase family.</text>
</comment>
<keyword evidence="3 6" id="KW-0378">Hydrolase</keyword>
<dbReference type="InterPro" id="IPR006146">
    <property type="entry name" value="5'-Nucleotdase_CS"/>
</dbReference>
<proteinExistence type="inferred from homology"/>
<dbReference type="Gene3D" id="3.60.21.10">
    <property type="match status" value="1"/>
</dbReference>
<dbReference type="Proteomes" id="UP000554837">
    <property type="component" value="Unassembled WGS sequence"/>
</dbReference>
<dbReference type="InterPro" id="IPR029052">
    <property type="entry name" value="Metallo-depent_PP-like"/>
</dbReference>
<dbReference type="SUPFAM" id="SSF55816">
    <property type="entry name" value="5'-nucleotidase (syn. UDP-sugar hydrolase), C-terminal domain"/>
    <property type="match status" value="1"/>
</dbReference>
<feature type="chain" id="PRO_5033097981" evidence="3">
    <location>
        <begin position="21"/>
        <end position="555"/>
    </location>
</feature>
<dbReference type="PRINTS" id="PR01607">
    <property type="entry name" value="APYRASEFAMLY"/>
</dbReference>
<reference evidence="6 7" key="1">
    <citation type="submission" date="2020-08" db="EMBL/GenBank/DDBJ databases">
        <title>Genomic Encyclopedia of Type Strains, Phase IV (KMG-IV): sequencing the most valuable type-strain genomes for metagenomic binning, comparative biology and taxonomic classification.</title>
        <authorList>
            <person name="Goeker M."/>
        </authorList>
    </citation>
    <scope>NUCLEOTIDE SEQUENCE [LARGE SCALE GENOMIC DNA]</scope>
    <source>
        <strain evidence="6 7">DSM 23958</strain>
    </source>
</reference>
<sequence length="555" mass="60100">MRLLPVLTAPLLIAALLAGCATPPPPSGPLKVQVLAINDLHGNLLPPKGLRLPDPAEPSKTVVMEVGGVEALATAVKQLRKDQPNHIFVAAGDLIGGTPLLSALFRDEPTIESLSTMGLHVSAVGNHEFDLGRDELLRRQKGGCHPVDGCKGPQPFKGAQFQYLSASTIDTATGKTLLPAYLIRRFEGIPVAFIGLTLAGTPGLVMPTGIQGLRFDDEAQTVNRLVPELRAQGVESIVVLIHEGGYTTGNVDECPGLTGQIEAIVKKFDRAVDLVVTGHTHWAYNCMINGMRVTSGHKFGSMVTDITLTIDRQTRDVIDSQARNILTRLDQFAKDPEQTALVAGYLDRAQPLIERRVGRLEQEIRQTVNDPAGNWPMGLLLADAHWAATRAPEAGGAEMAFTNKEGVRAGLTPRADGSVTYGDLFTVQPFSNELITMTLSGREILEILESQWRSRLGFDPLQPSAGFTYQWDPKAPVGAKVVPGSVRLNGQPLQMERDYRVTVNSFVAAGGDGFSLFVRGRNRQTGMLDVQALERYVASQQVLRAPALDRIQRLN</sequence>